<keyword evidence="4" id="KW-1185">Reference proteome</keyword>
<feature type="compositionally biased region" description="Polar residues" evidence="1">
    <location>
        <begin position="215"/>
        <end position="233"/>
    </location>
</feature>
<evidence type="ECO:0000313" key="4">
    <source>
        <dbReference type="Proteomes" id="UP000292082"/>
    </source>
</evidence>
<feature type="region of interest" description="Disordered" evidence="1">
    <location>
        <begin position="1"/>
        <end position="296"/>
    </location>
</feature>
<feature type="compositionally biased region" description="Low complexity" evidence="1">
    <location>
        <begin position="234"/>
        <end position="248"/>
    </location>
</feature>
<feature type="compositionally biased region" description="Low complexity" evidence="1">
    <location>
        <begin position="85"/>
        <end position="103"/>
    </location>
</feature>
<feature type="compositionally biased region" description="Low complexity" evidence="1">
    <location>
        <begin position="21"/>
        <end position="41"/>
    </location>
</feature>
<sequence>MTGTNEDFDLPRWHTQSLHDSLSSSAQAAQTAAQASYLYSQGPPPQAAHRLPPINQPPSGSSRQPRINQLLDEDQQFGMVPSPYSSGGLARSLSLGGSSNASSRGRRQHHLQDDLEGAFHVDGDSSQRHTPASLYPPNVAYHAAQQGGASASAADPYQDAYYAGPNGPNVHTPKRSQTQHESGSSRAARSPQRQPQGNSFLDPYSPPSYTSAASNNYPYSPTTEQRSFQSGGYSSQTHSRSQSQTKPEPLSPSLPPSAYSPQSSGNQQLYSGPYPMDTTSPAPSSNNLSAQRHPRQ</sequence>
<dbReference type="STRING" id="114155.A0A4Q9N1S8"/>
<feature type="compositionally biased region" description="Polar residues" evidence="1">
    <location>
        <begin position="57"/>
        <end position="67"/>
    </location>
</feature>
<dbReference type="Proteomes" id="UP000292957">
    <property type="component" value="Unassembled WGS sequence"/>
</dbReference>
<proteinExistence type="predicted"/>
<organism evidence="2">
    <name type="scientific">Dichomitus squalens</name>
    <dbReference type="NCBI Taxonomy" id="114155"/>
    <lineage>
        <taxon>Eukaryota</taxon>
        <taxon>Fungi</taxon>
        <taxon>Dikarya</taxon>
        <taxon>Basidiomycota</taxon>
        <taxon>Agaricomycotina</taxon>
        <taxon>Agaricomycetes</taxon>
        <taxon>Polyporales</taxon>
        <taxon>Polyporaceae</taxon>
        <taxon>Dichomitus</taxon>
    </lineage>
</organism>
<dbReference type="EMBL" id="ML145152">
    <property type="protein sequence ID" value="TBU56391.1"/>
    <property type="molecule type" value="Genomic_DNA"/>
</dbReference>
<dbReference type="Proteomes" id="UP000292082">
    <property type="component" value="Unassembled WGS sequence"/>
</dbReference>
<feature type="compositionally biased region" description="Polar residues" evidence="1">
    <location>
        <begin position="175"/>
        <end position="199"/>
    </location>
</feature>
<reference evidence="2 4" key="1">
    <citation type="submission" date="2019-01" db="EMBL/GenBank/DDBJ databases">
        <title>Draft genome sequences of three monokaryotic isolates of the white-rot basidiomycete fungus Dichomitus squalens.</title>
        <authorList>
            <consortium name="DOE Joint Genome Institute"/>
            <person name="Lopez S.C."/>
            <person name="Andreopoulos B."/>
            <person name="Pangilinan J."/>
            <person name="Lipzen A."/>
            <person name="Riley R."/>
            <person name="Ahrendt S."/>
            <person name="Ng V."/>
            <person name="Barry K."/>
            <person name="Daum C."/>
            <person name="Grigoriev I.V."/>
            <person name="Hilden K.S."/>
            <person name="Makela M.R."/>
            <person name="de Vries R.P."/>
        </authorList>
    </citation>
    <scope>NUCLEOTIDE SEQUENCE [LARGE SCALE GENOMIC DNA]</scope>
    <source>
        <strain evidence="3 4">CBS 464.89</strain>
        <strain evidence="2">OM18370.1</strain>
    </source>
</reference>
<protein>
    <submittedName>
        <fullName evidence="2">Uncharacterized protein</fullName>
    </submittedName>
</protein>
<accession>A0A4Q9N1S8</accession>
<name>A0A4Q9N1S8_9APHY</name>
<evidence type="ECO:0000313" key="2">
    <source>
        <dbReference type="EMBL" id="TBU33847.1"/>
    </source>
</evidence>
<dbReference type="EMBL" id="ML143390">
    <property type="protein sequence ID" value="TBU33847.1"/>
    <property type="molecule type" value="Genomic_DNA"/>
</dbReference>
<feature type="compositionally biased region" description="Low complexity" evidence="1">
    <location>
        <begin position="143"/>
        <end position="154"/>
    </location>
</feature>
<feature type="compositionally biased region" description="Basic and acidic residues" evidence="1">
    <location>
        <begin position="110"/>
        <end position="127"/>
    </location>
</feature>
<feature type="compositionally biased region" description="Polar residues" evidence="1">
    <location>
        <begin position="277"/>
        <end position="290"/>
    </location>
</feature>
<gene>
    <name evidence="3" type="ORF">BD310DRAFT_774979</name>
    <name evidence="2" type="ORF">BD311DRAFT_617847</name>
</gene>
<evidence type="ECO:0000256" key="1">
    <source>
        <dbReference type="SAM" id="MobiDB-lite"/>
    </source>
</evidence>
<feature type="non-terminal residue" evidence="2">
    <location>
        <position position="296"/>
    </location>
</feature>
<evidence type="ECO:0000313" key="3">
    <source>
        <dbReference type="EMBL" id="TBU56391.1"/>
    </source>
</evidence>
<dbReference type="OrthoDB" id="2756413at2759"/>
<dbReference type="AlphaFoldDB" id="A0A4Q9N1S8"/>